<dbReference type="Proteomes" id="UP001645859">
    <property type="component" value="Unassembled WGS sequence"/>
</dbReference>
<dbReference type="EMBL" id="QYAC01000001">
    <property type="protein sequence ID" value="MBL3677812.1"/>
    <property type="molecule type" value="Genomic_DNA"/>
</dbReference>
<keyword evidence="2" id="KW-0378">Hydrolase</keyword>
<name>A0ABS1SBU5_9MICO</name>
<feature type="domain" description="AB hydrolase-1" evidence="1">
    <location>
        <begin position="23"/>
        <end position="258"/>
    </location>
</feature>
<keyword evidence="3" id="KW-1185">Reference proteome</keyword>
<proteinExistence type="predicted"/>
<dbReference type="GO" id="GO:0016787">
    <property type="term" value="F:hydrolase activity"/>
    <property type="evidence" value="ECO:0007669"/>
    <property type="project" value="UniProtKB-KW"/>
</dbReference>
<accession>A0ABS1SBU5</accession>
<comment type="caution">
    <text evidence="2">The sequence shown here is derived from an EMBL/GenBank/DDBJ whole genome shotgun (WGS) entry which is preliminary data.</text>
</comment>
<dbReference type="InterPro" id="IPR050471">
    <property type="entry name" value="AB_hydrolase"/>
</dbReference>
<evidence type="ECO:0000313" key="3">
    <source>
        <dbReference type="Proteomes" id="UP001645859"/>
    </source>
</evidence>
<dbReference type="InterPro" id="IPR000073">
    <property type="entry name" value="AB_hydrolase_1"/>
</dbReference>
<organism evidence="2 3">
    <name type="scientific">Leucobacter chromiireducens subsp. solipictus</name>
    <dbReference type="NCBI Taxonomy" id="398235"/>
    <lineage>
        <taxon>Bacteria</taxon>
        <taxon>Bacillati</taxon>
        <taxon>Actinomycetota</taxon>
        <taxon>Actinomycetes</taxon>
        <taxon>Micrococcales</taxon>
        <taxon>Microbacteriaceae</taxon>
        <taxon>Leucobacter</taxon>
    </lineage>
</organism>
<dbReference type="Pfam" id="PF12697">
    <property type="entry name" value="Abhydrolase_6"/>
    <property type="match status" value="1"/>
</dbReference>
<dbReference type="SUPFAM" id="SSF53474">
    <property type="entry name" value="alpha/beta-Hydrolases"/>
    <property type="match status" value="1"/>
</dbReference>
<reference evidence="2 3" key="1">
    <citation type="submission" date="2018-09" db="EMBL/GenBank/DDBJ databases">
        <title>Comparative genomics of Leucobacter spp.</title>
        <authorList>
            <person name="Reis A.C."/>
            <person name="Kolvenbach B.A."/>
            <person name="Corvini P.F.X."/>
            <person name="Nunes O.C."/>
        </authorList>
    </citation>
    <scope>NUCLEOTIDE SEQUENCE [LARGE SCALE GENOMIC DNA]</scope>
    <source>
        <strain evidence="2 3">TAN 31504</strain>
    </source>
</reference>
<dbReference type="PANTHER" id="PTHR43433">
    <property type="entry name" value="HYDROLASE, ALPHA/BETA FOLD FAMILY PROTEIN"/>
    <property type="match status" value="1"/>
</dbReference>
<dbReference type="InterPro" id="IPR029058">
    <property type="entry name" value="AB_hydrolase_fold"/>
</dbReference>
<evidence type="ECO:0000259" key="1">
    <source>
        <dbReference type="Pfam" id="PF12697"/>
    </source>
</evidence>
<dbReference type="Gene3D" id="3.40.50.1820">
    <property type="entry name" value="alpha/beta hydrolase"/>
    <property type="match status" value="1"/>
</dbReference>
<evidence type="ECO:0000313" key="2">
    <source>
        <dbReference type="EMBL" id="MBL3677812.1"/>
    </source>
</evidence>
<gene>
    <name evidence="2" type="ORF">D3230_00630</name>
</gene>
<dbReference type="RefSeq" id="WP_202343083.1">
    <property type="nucleotide sequence ID" value="NZ_BAAAPI010000009.1"/>
</dbReference>
<protein>
    <submittedName>
        <fullName evidence="2">Alpha/beta hydrolase</fullName>
    </submittedName>
</protein>
<dbReference type="PRINTS" id="PR00111">
    <property type="entry name" value="ABHYDROLASE"/>
</dbReference>
<dbReference type="PANTHER" id="PTHR43433:SF5">
    <property type="entry name" value="AB HYDROLASE-1 DOMAIN-CONTAINING PROTEIN"/>
    <property type="match status" value="1"/>
</dbReference>
<sequence length="268" mass="28534">MPMYAMPDGTNIYYEDFGTGTPVVFVSSGNATHAMWDAQVAELALEFRTVTFDWRGTGRSDRPRTGYTAAHVVSDVVTLISEVIGAPAVVVGHGMGGHIAILAAQQHPEWVAGLGVASSGPWYCGERDGVAGGMSLEFINGSSSGAGGAYPDLLAAMTDTYLFHAPVSADVRTATIQQQLEWPLYVLDRYDEDMLELDHRAALPQITQPALILHGRHDAKQRFSGAAVLLEGLPNAELVVFEDSAHSPHAEEAAAFSAALAALVRRAS</sequence>